<dbReference type="Proteomes" id="UP000789390">
    <property type="component" value="Unassembled WGS sequence"/>
</dbReference>
<dbReference type="OrthoDB" id="19261at2759"/>
<feature type="signal peptide" evidence="1">
    <location>
        <begin position="1"/>
        <end position="19"/>
    </location>
</feature>
<dbReference type="PANTHER" id="PTHR10157:SF31">
    <property type="entry name" value="DBH-LIKE MONOOXYGENASE PROTEIN 2-RELATED"/>
    <property type="match status" value="1"/>
</dbReference>
<dbReference type="PROSITE" id="PS50836">
    <property type="entry name" value="DOMON"/>
    <property type="match status" value="1"/>
</dbReference>
<feature type="chain" id="PRO_5035191260" description="DOMON domain-containing protein" evidence="1">
    <location>
        <begin position="20"/>
        <end position="177"/>
    </location>
</feature>
<organism evidence="3 4">
    <name type="scientific">Daphnia galeata</name>
    <dbReference type="NCBI Taxonomy" id="27404"/>
    <lineage>
        <taxon>Eukaryota</taxon>
        <taxon>Metazoa</taxon>
        <taxon>Ecdysozoa</taxon>
        <taxon>Arthropoda</taxon>
        <taxon>Crustacea</taxon>
        <taxon>Branchiopoda</taxon>
        <taxon>Diplostraca</taxon>
        <taxon>Cladocera</taxon>
        <taxon>Anomopoda</taxon>
        <taxon>Daphniidae</taxon>
        <taxon>Daphnia</taxon>
    </lineage>
</organism>
<dbReference type="GO" id="GO:0004500">
    <property type="term" value="F:dopamine beta-monooxygenase activity"/>
    <property type="evidence" value="ECO:0007669"/>
    <property type="project" value="InterPro"/>
</dbReference>
<evidence type="ECO:0000313" key="4">
    <source>
        <dbReference type="Proteomes" id="UP000789390"/>
    </source>
</evidence>
<evidence type="ECO:0000313" key="3">
    <source>
        <dbReference type="EMBL" id="CAH0113538.1"/>
    </source>
</evidence>
<reference evidence="3" key="1">
    <citation type="submission" date="2021-11" db="EMBL/GenBank/DDBJ databases">
        <authorList>
            <person name="Schell T."/>
        </authorList>
    </citation>
    <scope>NUCLEOTIDE SEQUENCE</scope>
    <source>
        <strain evidence="3">M5</strain>
    </source>
</reference>
<sequence length="177" mass="19259">MKMMKLLIALTALLSLCGAQTTNYPYSAYLDSDGYFLMKWDVRVLQGDIEMQFVVNATGWVSLLIASEDGSYADVIFGGFNEATGYGYYIDMHSNLTAGPSHTAPEIDESNDLIFQSATYTAPYTTLTVKRSINTADKDDVAIRPGPLLLGWSFSDKDTSSAVHTNAGFATLAIIPN</sequence>
<dbReference type="GO" id="GO:0042421">
    <property type="term" value="P:norepinephrine biosynthetic process"/>
    <property type="evidence" value="ECO:0007669"/>
    <property type="project" value="TreeGrafter"/>
</dbReference>
<evidence type="ECO:0000259" key="2">
    <source>
        <dbReference type="PROSITE" id="PS50836"/>
    </source>
</evidence>
<comment type="caution">
    <text evidence="3">The sequence shown here is derived from an EMBL/GenBank/DDBJ whole genome shotgun (WGS) entry which is preliminary data.</text>
</comment>
<dbReference type="InterPro" id="IPR005018">
    <property type="entry name" value="DOMON_domain"/>
</dbReference>
<feature type="domain" description="DOMON" evidence="2">
    <location>
        <begin position="34"/>
        <end position="155"/>
    </location>
</feature>
<accession>A0A8J2S9S6</accession>
<evidence type="ECO:0000256" key="1">
    <source>
        <dbReference type="SAM" id="SignalP"/>
    </source>
</evidence>
<dbReference type="AlphaFoldDB" id="A0A8J2S9S6"/>
<gene>
    <name evidence="3" type="ORF">DGAL_LOCUS17435</name>
</gene>
<name>A0A8J2S9S6_9CRUS</name>
<dbReference type="Pfam" id="PF03351">
    <property type="entry name" value="DOMON"/>
    <property type="match status" value="1"/>
</dbReference>
<dbReference type="CDD" id="cd09631">
    <property type="entry name" value="DOMON_DOH"/>
    <property type="match status" value="1"/>
</dbReference>
<dbReference type="GO" id="GO:0030667">
    <property type="term" value="C:secretory granule membrane"/>
    <property type="evidence" value="ECO:0007669"/>
    <property type="project" value="TreeGrafter"/>
</dbReference>
<keyword evidence="1" id="KW-0732">Signal</keyword>
<dbReference type="GO" id="GO:0005507">
    <property type="term" value="F:copper ion binding"/>
    <property type="evidence" value="ECO:0007669"/>
    <property type="project" value="TreeGrafter"/>
</dbReference>
<dbReference type="EMBL" id="CAKKLH010000341">
    <property type="protein sequence ID" value="CAH0113538.1"/>
    <property type="molecule type" value="Genomic_DNA"/>
</dbReference>
<dbReference type="GO" id="GO:0005615">
    <property type="term" value="C:extracellular space"/>
    <property type="evidence" value="ECO:0007669"/>
    <property type="project" value="TreeGrafter"/>
</dbReference>
<dbReference type="PANTHER" id="PTHR10157">
    <property type="entry name" value="DOPAMINE BETA HYDROXYLASE RELATED"/>
    <property type="match status" value="1"/>
</dbReference>
<dbReference type="GO" id="GO:0006589">
    <property type="term" value="P:octopamine biosynthetic process"/>
    <property type="evidence" value="ECO:0007669"/>
    <property type="project" value="TreeGrafter"/>
</dbReference>
<keyword evidence="4" id="KW-1185">Reference proteome</keyword>
<dbReference type="InterPro" id="IPR045266">
    <property type="entry name" value="DOH_DOMON"/>
</dbReference>
<dbReference type="GO" id="GO:0042420">
    <property type="term" value="P:dopamine catabolic process"/>
    <property type="evidence" value="ECO:0007669"/>
    <property type="project" value="TreeGrafter"/>
</dbReference>
<protein>
    <recommendedName>
        <fullName evidence="2">DOMON domain-containing protein</fullName>
    </recommendedName>
</protein>
<dbReference type="InterPro" id="IPR000945">
    <property type="entry name" value="DBH-like"/>
</dbReference>
<proteinExistence type="predicted"/>